<name>A0A7K1TKG8_9BACT</name>
<accession>A0A7K1TKG8</accession>
<reference evidence="2 3" key="1">
    <citation type="submission" date="2019-12" db="EMBL/GenBank/DDBJ databases">
        <title>Hymenobacter sp. HMF4947 Genome sequencing and assembly.</title>
        <authorList>
            <person name="Kang H."/>
            <person name="Cha I."/>
            <person name="Kim H."/>
            <person name="Joh K."/>
        </authorList>
    </citation>
    <scope>NUCLEOTIDE SEQUENCE [LARGE SCALE GENOMIC DNA]</scope>
    <source>
        <strain evidence="2 3">HMF4947</strain>
    </source>
</reference>
<evidence type="ECO:0000313" key="2">
    <source>
        <dbReference type="EMBL" id="MVN78907.1"/>
    </source>
</evidence>
<evidence type="ECO:0000313" key="3">
    <source>
        <dbReference type="Proteomes" id="UP000441336"/>
    </source>
</evidence>
<gene>
    <name evidence="2" type="ORF">GO988_21470</name>
</gene>
<dbReference type="Proteomes" id="UP000441336">
    <property type="component" value="Unassembled WGS sequence"/>
</dbReference>
<keyword evidence="1" id="KW-0472">Membrane</keyword>
<feature type="transmembrane region" description="Helical" evidence="1">
    <location>
        <begin position="41"/>
        <end position="69"/>
    </location>
</feature>
<evidence type="ECO:0000256" key="1">
    <source>
        <dbReference type="SAM" id="Phobius"/>
    </source>
</evidence>
<organism evidence="2 3">
    <name type="scientific">Hymenobacter ginkgonis</name>
    <dbReference type="NCBI Taxonomy" id="2682976"/>
    <lineage>
        <taxon>Bacteria</taxon>
        <taxon>Pseudomonadati</taxon>
        <taxon>Bacteroidota</taxon>
        <taxon>Cytophagia</taxon>
        <taxon>Cytophagales</taxon>
        <taxon>Hymenobacteraceae</taxon>
        <taxon>Hymenobacter</taxon>
    </lineage>
</organism>
<keyword evidence="1" id="KW-0812">Transmembrane</keyword>
<keyword evidence="1" id="KW-1133">Transmembrane helix</keyword>
<comment type="caution">
    <text evidence="2">The sequence shown here is derived from an EMBL/GenBank/DDBJ whole genome shotgun (WGS) entry which is preliminary data.</text>
</comment>
<dbReference type="RefSeq" id="WP_157569511.1">
    <property type="nucleotide sequence ID" value="NZ_WQKZ01000008.1"/>
</dbReference>
<dbReference type="EMBL" id="WQKZ01000008">
    <property type="protein sequence ID" value="MVN78907.1"/>
    <property type="molecule type" value="Genomic_DNA"/>
</dbReference>
<proteinExistence type="predicted"/>
<dbReference type="AlphaFoldDB" id="A0A7K1TKG8"/>
<protein>
    <submittedName>
        <fullName evidence="2">Uncharacterized protein</fullName>
    </submittedName>
</protein>
<keyword evidence="3" id="KW-1185">Reference proteome</keyword>
<sequence>MTALLFSLYTVLSGAQQGIITWLFREYVPESRRDWVHAALHYGGVIIYLLLVAYCGYVASWHGWVLLLVEASLSRALLFDPALNTSRSWFNYREGRAWGNLFEVGTTAAGDKALRWLAEKLNWLPERLRLGLWVLSLLLASSWKLLTK</sequence>